<proteinExistence type="predicted"/>
<reference evidence="3 5" key="1">
    <citation type="journal article" date="2011" name="Science">
        <title>Comparative functional genomics of the fission yeasts.</title>
        <authorList>
            <person name="Rhind N."/>
            <person name="Chen Z."/>
            <person name="Yassour M."/>
            <person name="Thompson D.A."/>
            <person name="Haas B.J."/>
            <person name="Habib N."/>
            <person name="Wapinski I."/>
            <person name="Roy S."/>
            <person name="Lin M.F."/>
            <person name="Heiman D.I."/>
            <person name="Young S.K."/>
            <person name="Furuya K."/>
            <person name="Guo Y."/>
            <person name="Pidoux A."/>
            <person name="Chen H.M."/>
            <person name="Robbertse B."/>
            <person name="Goldberg J.M."/>
            <person name="Aoki K."/>
            <person name="Bayne E.H."/>
            <person name="Berlin A.M."/>
            <person name="Desjardins C.A."/>
            <person name="Dobbs E."/>
            <person name="Dukaj L."/>
            <person name="Fan L."/>
            <person name="FitzGerald M.G."/>
            <person name="French C."/>
            <person name="Gujja S."/>
            <person name="Hansen K."/>
            <person name="Keifenheim D."/>
            <person name="Levin J.Z."/>
            <person name="Mosher R.A."/>
            <person name="Mueller C.A."/>
            <person name="Pfiffner J."/>
            <person name="Priest M."/>
            <person name="Russ C."/>
            <person name="Smialowska A."/>
            <person name="Swoboda P."/>
            <person name="Sykes S.M."/>
            <person name="Vaughn M."/>
            <person name="Vengrova S."/>
            <person name="Yoder R."/>
            <person name="Zeng Q."/>
            <person name="Allshire R."/>
            <person name="Baulcombe D."/>
            <person name="Birren B.W."/>
            <person name="Brown W."/>
            <person name="Ekwall K."/>
            <person name="Kellis M."/>
            <person name="Leatherwood J."/>
            <person name="Levin H."/>
            <person name="Margalit H."/>
            <person name="Martienssen R."/>
            <person name="Nieduszynski C.A."/>
            <person name="Spatafora J.W."/>
            <person name="Friedman N."/>
            <person name="Dalgaard J.Z."/>
            <person name="Baumann P."/>
            <person name="Niki H."/>
            <person name="Regev A."/>
            <person name="Nusbaum C."/>
        </authorList>
    </citation>
    <scope>NUCLEOTIDE SEQUENCE [LARGE SCALE GENOMIC DNA]</scope>
    <source>
        <strain evidence="5">yFS275 / FY16936</strain>
    </source>
</reference>
<dbReference type="InterPro" id="IPR013721">
    <property type="entry name" value="STAG"/>
</dbReference>
<dbReference type="GO" id="GO:0005634">
    <property type="term" value="C:nucleus"/>
    <property type="evidence" value="ECO:0000318"/>
    <property type="project" value="GO_Central"/>
</dbReference>
<dbReference type="SUPFAM" id="SSF48371">
    <property type="entry name" value="ARM repeat"/>
    <property type="match status" value="1"/>
</dbReference>
<dbReference type="eggNOG" id="KOG2011">
    <property type="taxonomic scope" value="Eukaryota"/>
</dbReference>
<dbReference type="InterPro" id="IPR020839">
    <property type="entry name" value="SCD"/>
</dbReference>
<feature type="domain" description="SCD" evidence="2">
    <location>
        <begin position="279"/>
        <end position="367"/>
    </location>
</feature>
<evidence type="ECO:0000313" key="4">
    <source>
        <dbReference type="JaponicusDB" id="SJAG_03698"/>
    </source>
</evidence>
<dbReference type="AlphaFoldDB" id="B6K4Y3"/>
<evidence type="ECO:0000259" key="2">
    <source>
        <dbReference type="PROSITE" id="PS51425"/>
    </source>
</evidence>
<dbReference type="InterPro" id="IPR016024">
    <property type="entry name" value="ARM-type_fold"/>
</dbReference>
<organism evidence="3 5">
    <name type="scientific">Schizosaccharomyces japonicus (strain yFS275 / FY16936)</name>
    <name type="common">Fission yeast</name>
    <dbReference type="NCBI Taxonomy" id="402676"/>
    <lineage>
        <taxon>Eukaryota</taxon>
        <taxon>Fungi</taxon>
        <taxon>Dikarya</taxon>
        <taxon>Ascomycota</taxon>
        <taxon>Taphrinomycotina</taxon>
        <taxon>Schizosaccharomycetes</taxon>
        <taxon>Schizosaccharomycetales</taxon>
        <taxon>Schizosaccharomycetaceae</taxon>
        <taxon>Schizosaccharomyces</taxon>
    </lineage>
</organism>
<keyword evidence="5" id="KW-1185">Reference proteome</keyword>
<dbReference type="Pfam" id="PF24571">
    <property type="entry name" value="HEAT_SCC3-SA"/>
    <property type="match status" value="1"/>
</dbReference>
<gene>
    <name evidence="4" type="primary">rec11</name>
    <name evidence="3" type="ORF">SJAG_03698</name>
</gene>
<dbReference type="GO" id="GO:0007062">
    <property type="term" value="P:sister chromatid cohesion"/>
    <property type="evidence" value="ECO:0000318"/>
    <property type="project" value="GO_Central"/>
</dbReference>
<dbReference type="GeneID" id="7052214"/>
<dbReference type="PROSITE" id="PS51425">
    <property type="entry name" value="SCD"/>
    <property type="match status" value="1"/>
</dbReference>
<dbReference type="GO" id="GO:0000785">
    <property type="term" value="C:chromatin"/>
    <property type="evidence" value="ECO:0000318"/>
    <property type="project" value="GO_Central"/>
</dbReference>
<dbReference type="PANTHER" id="PTHR11199:SF0">
    <property type="entry name" value="LD34181P-RELATED"/>
    <property type="match status" value="1"/>
</dbReference>
<dbReference type="EMBL" id="KE651167">
    <property type="protein sequence ID" value="EEB08540.1"/>
    <property type="molecule type" value="Genomic_DNA"/>
</dbReference>
<dbReference type="GO" id="GO:0008278">
    <property type="term" value="C:cohesin complex"/>
    <property type="evidence" value="ECO:0000318"/>
    <property type="project" value="GO_Central"/>
</dbReference>
<dbReference type="InterPro" id="IPR056396">
    <property type="entry name" value="HEAT_SCC3-SA"/>
</dbReference>
<dbReference type="GO" id="GO:0003682">
    <property type="term" value="F:chromatin binding"/>
    <property type="evidence" value="ECO:0000318"/>
    <property type="project" value="GO_Central"/>
</dbReference>
<dbReference type="InterPro" id="IPR039662">
    <property type="entry name" value="Cohesin_Scc3/SA"/>
</dbReference>
<dbReference type="Pfam" id="PF08514">
    <property type="entry name" value="STAG"/>
    <property type="match status" value="1"/>
</dbReference>
<dbReference type="JaponicusDB" id="SJAG_03698">
    <property type="gene designation" value="rec11"/>
</dbReference>
<feature type="region of interest" description="Disordered" evidence="1">
    <location>
        <begin position="41"/>
        <end position="65"/>
    </location>
</feature>
<evidence type="ECO:0000313" key="3">
    <source>
        <dbReference type="EMBL" id="EEB08540.1"/>
    </source>
</evidence>
<evidence type="ECO:0000256" key="1">
    <source>
        <dbReference type="SAM" id="MobiDB-lite"/>
    </source>
</evidence>
<name>B6K4Y3_SCHJY</name>
<dbReference type="RefSeq" id="XP_002174833.1">
    <property type="nucleotide sequence ID" value="XM_002174797.2"/>
</dbReference>
<feature type="compositionally biased region" description="Acidic residues" evidence="1">
    <location>
        <begin position="48"/>
        <end position="57"/>
    </location>
</feature>
<sequence length="945" mass="108732">MLLNFDSDGSSHYEAYITDDEGTILSNLGLNSNYDGQFSEESSFIDSDGNEEEEEEEQLTRSKKKNSRKSLKRSLTLEYIPEEPKENTSLLFRYLEDEHLSPYQLSQLLAIYEGRYEALLLEFLNFILQCCGCTGELNQFDIQDCDSIPQTLSQLEESRFDKLLVHRTEYLLIQNERKPSYRNLLKSFLGKFIRVGVSESEMFEQAFISSLVNWLVCLSSNKWIAIRHTATMLCITIAQTLCEIHKCEPAANTSEGSFSAVTSEEPFYELVEQVFDSVVVLRLRDQRPVIRLECVKALSAGFLSSYVIFSEPRNLKYMDRSFFDSDVRIRKQALDFVQQYLDKHREQELPNGFDLFLERIYSSLMNISLYETDSGAQITAIKIWYSLMKRSGHAITWLPQLYPLFLIPSKIVLQQMGKILHLQATVCIDNVFRELGGSRLVQTKLKKAHLTIAPRTLREYFTAIAAFQAMLQPFQNALEQDNDDALAYGVSPLSGGRECLRNSNTTLFRQLNRVFATIDTCFSESKLPDMLPDVLLFDFDELCQTFSEFSELNPSMACRTFISLYLFHRARLDQKRGTHHRKLKANEKENRIPKTRSCSCVLKKLPALLRKFRESPALCTILIGVLFQYRNDLSDDLTAFYDAAVDEVARIFELSTNQELLIACCLIFSNGSKQNNQNEYCLREGKLQYMADSLISQCEEDLKNLDDDSSHRLATKLSVTEAILPLLYRNIQMEDLVAWQLSCLCSEEMHNQTQETQINSVSSSILALTKLDMLIHLADSDASIYLQEDTMVHAVHTYRDLKDEHGLHVLLRLCFAQSLEPDGLKYETLNLEIRKTLTTNAFSTLFRACVCIYTIPQMMITKDFAGVLKNIESNILWQNLMHWADKPETITEKDELDESGETNIHKLELQHLKEQLNGTNEVIYLNEMIRKFDTTMRKIVQIGTD</sequence>
<dbReference type="PANTHER" id="PTHR11199">
    <property type="entry name" value="STROMAL ANTIGEN"/>
    <property type="match status" value="1"/>
</dbReference>
<dbReference type="VEuPathDB" id="FungiDB:SJAG_03698"/>
<dbReference type="STRING" id="402676.B6K4Y3"/>
<accession>B6K4Y3</accession>
<protein>
    <submittedName>
        <fullName evidence="3">Meiotic cohesin complex subunit Rec11</fullName>
    </submittedName>
</protein>
<evidence type="ECO:0000313" key="5">
    <source>
        <dbReference type="Proteomes" id="UP000001744"/>
    </source>
</evidence>
<dbReference type="HOGENOM" id="CLU_311034_0_0_1"/>
<dbReference type="Proteomes" id="UP000001744">
    <property type="component" value="Unassembled WGS sequence"/>
</dbReference>
<dbReference type="OrthoDB" id="5345752at2759"/>